<accession>A0A4R6SMW5</accession>
<dbReference type="AlphaFoldDB" id="A0A4R6SMW5"/>
<proteinExistence type="predicted"/>
<keyword evidence="2" id="KW-1185">Reference proteome</keyword>
<sequence length="84" mass="8975">MSERKCAACGSADLEFGFLPELLHGGGVGMTTWVSGPPQRSAWTGLKVTHRPRYYVEAHGCRACGFLNLYVGLPINPPASGQPT</sequence>
<evidence type="ECO:0000313" key="2">
    <source>
        <dbReference type="Proteomes" id="UP000295444"/>
    </source>
</evidence>
<protein>
    <submittedName>
        <fullName evidence="1">Uncharacterized protein</fullName>
    </submittedName>
</protein>
<reference evidence="1 2" key="1">
    <citation type="submission" date="2019-03" db="EMBL/GenBank/DDBJ databases">
        <title>Genomic Encyclopedia of Type Strains, Phase IV (KMG-IV): sequencing the most valuable type-strain genomes for metagenomic binning, comparative biology and taxonomic classification.</title>
        <authorList>
            <person name="Goeker M."/>
        </authorList>
    </citation>
    <scope>NUCLEOTIDE SEQUENCE [LARGE SCALE GENOMIC DNA]</scope>
    <source>
        <strain evidence="1 2">DSM 45361</strain>
    </source>
</reference>
<dbReference type="EMBL" id="SNXZ01000001">
    <property type="protein sequence ID" value="TDQ05357.1"/>
    <property type="molecule type" value="Genomic_DNA"/>
</dbReference>
<comment type="caution">
    <text evidence="1">The sequence shown here is derived from an EMBL/GenBank/DDBJ whole genome shotgun (WGS) entry which is preliminary data.</text>
</comment>
<organism evidence="1 2">
    <name type="scientific">Labedaea rhizosphaerae</name>
    <dbReference type="NCBI Taxonomy" id="598644"/>
    <lineage>
        <taxon>Bacteria</taxon>
        <taxon>Bacillati</taxon>
        <taxon>Actinomycetota</taxon>
        <taxon>Actinomycetes</taxon>
        <taxon>Pseudonocardiales</taxon>
        <taxon>Pseudonocardiaceae</taxon>
        <taxon>Labedaea</taxon>
    </lineage>
</organism>
<dbReference type="RefSeq" id="WP_133848121.1">
    <property type="nucleotide sequence ID" value="NZ_SNXZ01000001.1"/>
</dbReference>
<dbReference type="Proteomes" id="UP000295444">
    <property type="component" value="Unassembled WGS sequence"/>
</dbReference>
<dbReference type="OrthoDB" id="7573292at2"/>
<gene>
    <name evidence="1" type="ORF">EV186_1011327</name>
</gene>
<evidence type="ECO:0000313" key="1">
    <source>
        <dbReference type="EMBL" id="TDQ05357.1"/>
    </source>
</evidence>
<name>A0A4R6SMW5_LABRH</name>